<evidence type="ECO:0000313" key="2">
    <source>
        <dbReference type="EMBL" id="MEA0977342.1"/>
    </source>
</evidence>
<protein>
    <submittedName>
        <fullName evidence="3">DUF5050 domain-containing protein</fullName>
    </submittedName>
    <submittedName>
        <fullName evidence="2">Transglutaminase domain-containing protein</fullName>
    </submittedName>
</protein>
<reference evidence="2 5" key="2">
    <citation type="submission" date="2023-12" db="EMBL/GenBank/DDBJ databases">
        <title>Genome comparison identifies genes involved in endophytic behavior of Lysinibacillus irui and provides insights into its role as a plant-growth promoting bacterium.</title>
        <authorList>
            <person name="Hilario S."/>
            <person name="Matos I."/>
            <person name="Goncalves M.F.M."/>
            <person name="Pardo C.A."/>
            <person name="Santos M.J."/>
        </authorList>
    </citation>
    <scope>NUCLEOTIDE SEQUENCE [LARGE SCALE GENOMIC DNA]</scope>
    <source>
        <strain evidence="2 5">B3</strain>
    </source>
</reference>
<evidence type="ECO:0000259" key="1">
    <source>
        <dbReference type="SMART" id="SM00460"/>
    </source>
</evidence>
<dbReference type="InterPro" id="IPR038765">
    <property type="entry name" value="Papain-like_cys_pep_sf"/>
</dbReference>
<dbReference type="Proteomes" id="UP001219585">
    <property type="component" value="Chromosome"/>
</dbReference>
<evidence type="ECO:0000313" key="5">
    <source>
        <dbReference type="Proteomes" id="UP001289615"/>
    </source>
</evidence>
<sequence>MRNLWKKLAIIAIIVIFIDPIYSAGKAVVQQVVDWTNNDEIETMLLSTKEKIVDVTARLSDNASIETAIPIEDVHEAEVAPTAPPIKKPETKLVVTNAKEMADAMYSYYSSFSPKFEIQYKGNTQRIEQIVEEAYNNAIKRDDYVYGHISKHSIRYEYGRNKATVFGEQSYLMTPEQAAYVEMNVQDIIAKISKESMTEVEKVRAVNDYIVANTSYTDQTNSSPHSAYTVLAEHGGVCQGYALLAHSMLQKLGIETKYIVGYVGQEGHAWNLVKLDGQWYHLDTTWNDPVPDRKGAIRYQYFLVDDRTMAKDHSWIAEDYPKATSTLYNNYHDMDFPAQVGDQLFFSNISDNNKLYVFDIKTGKTKRVTDSRAQYIVYSDGWLYFSNYSRGAYLTKIRPDGSGEQVLNREETKDLFVKDGYLYFTTNELKRMAL</sequence>
<dbReference type="InterPro" id="IPR002931">
    <property type="entry name" value="Transglutaminase-like"/>
</dbReference>
<feature type="domain" description="Transglutaminase-like" evidence="1">
    <location>
        <begin position="230"/>
        <end position="286"/>
    </location>
</feature>
<dbReference type="PANTHER" id="PTHR46333:SF2">
    <property type="entry name" value="CYTOKINESIS PROTEIN 3"/>
    <property type="match status" value="1"/>
</dbReference>
<dbReference type="SMART" id="SM00460">
    <property type="entry name" value="TGc"/>
    <property type="match status" value="1"/>
</dbReference>
<organism evidence="3 4">
    <name type="scientific">Lysinibacillus irui</name>
    <dbReference type="NCBI Taxonomy" id="2998077"/>
    <lineage>
        <taxon>Bacteria</taxon>
        <taxon>Bacillati</taxon>
        <taxon>Bacillota</taxon>
        <taxon>Bacilli</taxon>
        <taxon>Bacillales</taxon>
        <taxon>Bacillaceae</taxon>
        <taxon>Lysinibacillus</taxon>
    </lineage>
</organism>
<dbReference type="PANTHER" id="PTHR46333">
    <property type="entry name" value="CYTOKINESIS PROTEIN 3"/>
    <property type="match status" value="1"/>
</dbReference>
<dbReference type="GO" id="GO:0005737">
    <property type="term" value="C:cytoplasm"/>
    <property type="evidence" value="ECO:0007669"/>
    <property type="project" value="TreeGrafter"/>
</dbReference>
<dbReference type="SUPFAM" id="SSF63825">
    <property type="entry name" value="YWTD domain"/>
    <property type="match status" value="1"/>
</dbReference>
<gene>
    <name evidence="3" type="ORF">OU989_00695</name>
    <name evidence="2" type="ORF">U6C28_13625</name>
</gene>
<evidence type="ECO:0000313" key="4">
    <source>
        <dbReference type="Proteomes" id="UP001219585"/>
    </source>
</evidence>
<accession>A0AAJ5RM02</accession>
<dbReference type="KEGG" id="liu:OU989_00695"/>
<dbReference type="AlphaFoldDB" id="A0AAJ5RM02"/>
<keyword evidence="5" id="KW-1185">Reference proteome</keyword>
<dbReference type="Pfam" id="PF01841">
    <property type="entry name" value="Transglut_core"/>
    <property type="match status" value="1"/>
</dbReference>
<dbReference type="Gene3D" id="3.10.620.30">
    <property type="match status" value="1"/>
</dbReference>
<dbReference type="SUPFAM" id="SSF54001">
    <property type="entry name" value="Cysteine proteinases"/>
    <property type="match status" value="1"/>
</dbReference>
<dbReference type="InterPro" id="IPR032485">
    <property type="entry name" value="LRP1-like_beta_prop"/>
</dbReference>
<dbReference type="InterPro" id="IPR052557">
    <property type="entry name" value="CAP/Cytokinesis_protein"/>
</dbReference>
<name>A0AAJ5RM02_9BACI</name>
<dbReference type="Proteomes" id="UP001289615">
    <property type="component" value="Unassembled WGS sequence"/>
</dbReference>
<proteinExistence type="predicted"/>
<dbReference type="Pfam" id="PF16472">
    <property type="entry name" value="DUF5050"/>
    <property type="match status" value="1"/>
</dbReference>
<reference evidence="3" key="1">
    <citation type="submission" date="2022-11" db="EMBL/GenBank/DDBJ databases">
        <title>Lysinibacillus irui.</title>
        <authorList>
            <person name="Akintayo S.O."/>
        </authorList>
    </citation>
    <scope>NUCLEOTIDE SEQUENCE</scope>
    <source>
        <strain evidence="3">IRB4-01</strain>
    </source>
</reference>
<dbReference type="EMBL" id="JAXUIA010000011">
    <property type="protein sequence ID" value="MEA0977342.1"/>
    <property type="molecule type" value="Genomic_DNA"/>
</dbReference>
<dbReference type="RefSeq" id="WP_274795203.1">
    <property type="nucleotide sequence ID" value="NZ_CP113527.1"/>
</dbReference>
<evidence type="ECO:0000313" key="3">
    <source>
        <dbReference type="EMBL" id="WDV07042.1"/>
    </source>
</evidence>
<dbReference type="EMBL" id="CP113527">
    <property type="protein sequence ID" value="WDV07042.1"/>
    <property type="molecule type" value="Genomic_DNA"/>
</dbReference>